<dbReference type="SUPFAM" id="SSF49599">
    <property type="entry name" value="TRAF domain-like"/>
    <property type="match status" value="1"/>
</dbReference>
<dbReference type="AlphaFoldDB" id="A0AAD4N0U2"/>
<protein>
    <recommendedName>
        <fullName evidence="3">MATH domain-containing protein</fullName>
    </recommendedName>
</protein>
<evidence type="ECO:0000313" key="2">
    <source>
        <dbReference type="Proteomes" id="UP001201812"/>
    </source>
</evidence>
<organism evidence="1 2">
    <name type="scientific">Ditylenchus destructor</name>
    <dbReference type="NCBI Taxonomy" id="166010"/>
    <lineage>
        <taxon>Eukaryota</taxon>
        <taxon>Metazoa</taxon>
        <taxon>Ecdysozoa</taxon>
        <taxon>Nematoda</taxon>
        <taxon>Chromadorea</taxon>
        <taxon>Rhabditida</taxon>
        <taxon>Tylenchina</taxon>
        <taxon>Tylenchomorpha</taxon>
        <taxon>Sphaerularioidea</taxon>
        <taxon>Anguinidae</taxon>
        <taxon>Anguininae</taxon>
        <taxon>Ditylenchus</taxon>
    </lineage>
</organism>
<dbReference type="EMBL" id="JAKKPZ010000016">
    <property type="protein sequence ID" value="KAI1713082.1"/>
    <property type="molecule type" value="Genomic_DNA"/>
</dbReference>
<comment type="caution">
    <text evidence="1">The sequence shown here is derived from an EMBL/GenBank/DDBJ whole genome shotgun (WGS) entry which is preliminary data.</text>
</comment>
<proteinExistence type="predicted"/>
<sequence>MSVESQKYTAYLAIRYYGFKIMLDLTSSDNERQHLIRDTYSSKPFQCDQAPDIKWQLDLFPFGSQGRNSTDEKMIFTVKQLFLSPLGTEDNNGSSPIVSAEVWVRLKNSEGEKVNVGFEKMEGNVYVFSIDQSIVEASLHPNGSLFVECVVEYALPSTQEP</sequence>
<evidence type="ECO:0000313" key="1">
    <source>
        <dbReference type="EMBL" id="KAI1713082.1"/>
    </source>
</evidence>
<accession>A0AAD4N0U2</accession>
<reference evidence="1" key="1">
    <citation type="submission" date="2022-01" db="EMBL/GenBank/DDBJ databases">
        <title>Genome Sequence Resource for Two Populations of Ditylenchus destructor, the Migratory Endoparasitic Phytonematode.</title>
        <authorList>
            <person name="Zhang H."/>
            <person name="Lin R."/>
            <person name="Xie B."/>
        </authorList>
    </citation>
    <scope>NUCLEOTIDE SEQUENCE</scope>
    <source>
        <strain evidence="1">BazhouSP</strain>
    </source>
</reference>
<evidence type="ECO:0008006" key="3">
    <source>
        <dbReference type="Google" id="ProtNLM"/>
    </source>
</evidence>
<keyword evidence="2" id="KW-1185">Reference proteome</keyword>
<name>A0AAD4N0U2_9BILA</name>
<gene>
    <name evidence="1" type="ORF">DdX_09154</name>
</gene>
<dbReference type="Proteomes" id="UP001201812">
    <property type="component" value="Unassembled WGS sequence"/>
</dbReference>